<sequence>MFKTTLQKALILPRIKAFVTDLFMIYTPILYVMTYFVLDGAKSFQNNQSAIFLCVFLYGMISSSFLATKAQTPGFKYAQIKLIDLRGGNVGFLRAFARFLLWLLSMALVIGFVFPFFTRNHQCLHDVLCKTKIILQPRDLTAKESGAKDEARSSSATKNPNAPSKDSTTSNLKAKNPKNKGSKNPKTAAKNF</sequence>
<evidence type="ECO:0000256" key="3">
    <source>
        <dbReference type="ARBA" id="ARBA00022692"/>
    </source>
</evidence>
<evidence type="ECO:0000256" key="7">
    <source>
        <dbReference type="SAM" id="Phobius"/>
    </source>
</evidence>
<reference evidence="9 10" key="1">
    <citation type="journal article" date="2010" name="BMC Genomics">
        <title>Comparative genomics and proteomics of Helicobacter mustelae, an ulcerogenic and carcinogenic gastric pathogen.</title>
        <authorList>
            <person name="O'Toole P.W."/>
            <person name="Snelling W.J."/>
            <person name="Canchaya C."/>
            <person name="Forde B.M."/>
            <person name="Hardie K.R."/>
            <person name="Josenhans C."/>
            <person name="Graham R.L.J."/>
            <person name="McMullan G."/>
            <person name="Parkhill J."/>
            <person name="Belda E."/>
            <person name="Bentley S.D."/>
        </authorList>
    </citation>
    <scope>NUCLEOTIDE SEQUENCE [LARGE SCALE GENOMIC DNA]</scope>
    <source>
        <strain evidence="10">ATCC 43772 / LMG 18044 / NCTC 12198 / 12198</strain>
    </source>
</reference>
<dbReference type="PANTHER" id="PTHR36115">
    <property type="entry name" value="PROLINE-RICH ANTIGEN HOMOLOG-RELATED"/>
    <property type="match status" value="1"/>
</dbReference>
<dbReference type="STRING" id="679897.HMU09640"/>
<dbReference type="EMBL" id="FN555004">
    <property type="protein sequence ID" value="CBG40221.1"/>
    <property type="molecule type" value="Genomic_DNA"/>
</dbReference>
<feature type="region of interest" description="Disordered" evidence="6">
    <location>
        <begin position="142"/>
        <end position="192"/>
    </location>
</feature>
<feature type="compositionally biased region" description="Polar residues" evidence="6">
    <location>
        <begin position="153"/>
        <end position="172"/>
    </location>
</feature>
<evidence type="ECO:0000259" key="8">
    <source>
        <dbReference type="Pfam" id="PF06271"/>
    </source>
</evidence>
<evidence type="ECO:0000256" key="5">
    <source>
        <dbReference type="ARBA" id="ARBA00023136"/>
    </source>
</evidence>
<evidence type="ECO:0000256" key="4">
    <source>
        <dbReference type="ARBA" id="ARBA00022989"/>
    </source>
</evidence>
<dbReference type="InterPro" id="IPR010432">
    <property type="entry name" value="RDD"/>
</dbReference>
<feature type="transmembrane region" description="Helical" evidence="7">
    <location>
        <begin position="50"/>
        <end position="67"/>
    </location>
</feature>
<dbReference type="InterPro" id="IPR051791">
    <property type="entry name" value="Pra-immunoreactive"/>
</dbReference>
<organism evidence="9 10">
    <name type="scientific">Helicobacter mustelae (strain ATCC 43772 / CCUG 25715 / CIP 103759 / LMG 18044 / NCTC 12198 / R85-136P)</name>
    <name type="common">Campylobacter mustelae</name>
    <dbReference type="NCBI Taxonomy" id="679897"/>
    <lineage>
        <taxon>Bacteria</taxon>
        <taxon>Pseudomonadati</taxon>
        <taxon>Campylobacterota</taxon>
        <taxon>Epsilonproteobacteria</taxon>
        <taxon>Campylobacterales</taxon>
        <taxon>Helicobacteraceae</taxon>
        <taxon>Helicobacter</taxon>
    </lineage>
</organism>
<keyword evidence="5 7" id="KW-0472">Membrane</keyword>
<dbReference type="Pfam" id="PF06271">
    <property type="entry name" value="RDD"/>
    <property type="match status" value="1"/>
</dbReference>
<evidence type="ECO:0000313" key="10">
    <source>
        <dbReference type="Proteomes" id="UP000001522"/>
    </source>
</evidence>
<dbReference type="eggNOG" id="COG1714">
    <property type="taxonomic scope" value="Bacteria"/>
</dbReference>
<accession>D3UI98</accession>
<dbReference type="PANTHER" id="PTHR36115:SF6">
    <property type="entry name" value="PROLINE-RICH ANTIGEN HOMOLOG"/>
    <property type="match status" value="1"/>
</dbReference>
<dbReference type="KEGG" id="hms:HMU09640"/>
<feature type="transmembrane region" description="Helical" evidence="7">
    <location>
        <begin position="21"/>
        <end position="38"/>
    </location>
</feature>
<dbReference type="AlphaFoldDB" id="D3UI98"/>
<feature type="compositionally biased region" description="Basic and acidic residues" evidence="6">
    <location>
        <begin position="142"/>
        <end position="152"/>
    </location>
</feature>
<feature type="domain" description="RDD" evidence="8">
    <location>
        <begin position="9"/>
        <end position="129"/>
    </location>
</feature>
<gene>
    <name evidence="9" type="ordered locus">HMU09640</name>
</gene>
<protein>
    <submittedName>
        <fullName evidence="9">Putative integral membrane protein</fullName>
    </submittedName>
</protein>
<evidence type="ECO:0000256" key="1">
    <source>
        <dbReference type="ARBA" id="ARBA00004651"/>
    </source>
</evidence>
<evidence type="ECO:0000256" key="2">
    <source>
        <dbReference type="ARBA" id="ARBA00022475"/>
    </source>
</evidence>
<comment type="subcellular location">
    <subcellularLocation>
        <location evidence="1">Cell membrane</location>
        <topology evidence="1">Multi-pass membrane protein</topology>
    </subcellularLocation>
</comment>
<evidence type="ECO:0000313" key="9">
    <source>
        <dbReference type="EMBL" id="CBG40221.1"/>
    </source>
</evidence>
<dbReference type="RefSeq" id="WP_013023293.1">
    <property type="nucleotide sequence ID" value="NC_013949.1"/>
</dbReference>
<evidence type="ECO:0000256" key="6">
    <source>
        <dbReference type="SAM" id="MobiDB-lite"/>
    </source>
</evidence>
<dbReference type="GO" id="GO:0005886">
    <property type="term" value="C:plasma membrane"/>
    <property type="evidence" value="ECO:0007669"/>
    <property type="project" value="UniProtKB-SubCell"/>
</dbReference>
<proteinExistence type="predicted"/>
<name>D3UI98_HELM1</name>
<keyword evidence="4 7" id="KW-1133">Transmembrane helix</keyword>
<dbReference type="Proteomes" id="UP000001522">
    <property type="component" value="Chromosome"/>
</dbReference>
<keyword evidence="10" id="KW-1185">Reference proteome</keyword>
<keyword evidence="3 7" id="KW-0812">Transmembrane</keyword>
<keyword evidence="2" id="KW-1003">Cell membrane</keyword>
<feature type="transmembrane region" description="Helical" evidence="7">
    <location>
        <begin position="99"/>
        <end position="117"/>
    </location>
</feature>
<dbReference type="HOGENOM" id="CLU_121376_0_0_7"/>